<dbReference type="Proteomes" id="UP000319817">
    <property type="component" value="Chromosome"/>
</dbReference>
<dbReference type="InterPro" id="IPR036188">
    <property type="entry name" value="FAD/NAD-bd_sf"/>
</dbReference>
<dbReference type="GO" id="GO:0016491">
    <property type="term" value="F:oxidoreductase activity"/>
    <property type="evidence" value="ECO:0007669"/>
    <property type="project" value="UniProtKB-KW"/>
</dbReference>
<name>A0A517NV10_9BACT</name>
<evidence type="ECO:0000313" key="8">
    <source>
        <dbReference type="EMBL" id="QDT10964.1"/>
    </source>
</evidence>
<dbReference type="RefSeq" id="WP_145418695.1">
    <property type="nucleotide sequence ID" value="NZ_CP036526.1"/>
</dbReference>
<reference evidence="8 9" key="1">
    <citation type="submission" date="2019-02" db="EMBL/GenBank/DDBJ databases">
        <title>Deep-cultivation of Planctomycetes and their phenomic and genomic characterization uncovers novel biology.</title>
        <authorList>
            <person name="Wiegand S."/>
            <person name="Jogler M."/>
            <person name="Boedeker C."/>
            <person name="Pinto D."/>
            <person name="Vollmers J."/>
            <person name="Rivas-Marin E."/>
            <person name="Kohn T."/>
            <person name="Peeters S.H."/>
            <person name="Heuer A."/>
            <person name="Rast P."/>
            <person name="Oberbeckmann S."/>
            <person name="Bunk B."/>
            <person name="Jeske O."/>
            <person name="Meyerdierks A."/>
            <person name="Storesund J.E."/>
            <person name="Kallscheuer N."/>
            <person name="Luecker S."/>
            <person name="Lage O.M."/>
            <person name="Pohl T."/>
            <person name="Merkel B.J."/>
            <person name="Hornburger P."/>
            <person name="Mueller R.-W."/>
            <person name="Bruemmer F."/>
            <person name="Labrenz M."/>
            <person name="Spormann A.M."/>
            <person name="Op den Camp H."/>
            <person name="Overmann J."/>
            <person name="Amann R."/>
            <person name="Jetten M.S.M."/>
            <person name="Mascher T."/>
            <person name="Medema M.H."/>
            <person name="Devos D.P."/>
            <person name="Kaster A.-K."/>
            <person name="Ovreas L."/>
            <person name="Rohde M."/>
            <person name="Galperin M.Y."/>
            <person name="Jogler C."/>
        </authorList>
    </citation>
    <scope>NUCLEOTIDE SEQUENCE [LARGE SCALE GENOMIC DNA]</scope>
    <source>
        <strain evidence="8 9">K23_9</strain>
    </source>
</reference>
<evidence type="ECO:0000313" key="9">
    <source>
        <dbReference type="Proteomes" id="UP000319817"/>
    </source>
</evidence>
<keyword evidence="8" id="KW-0456">Lyase</keyword>
<evidence type="ECO:0000256" key="2">
    <source>
        <dbReference type="ARBA" id="ARBA00022723"/>
    </source>
</evidence>
<dbReference type="EC" id="4.2.2.12" evidence="8"/>
<dbReference type="OrthoDB" id="287984at2"/>
<dbReference type="PANTHER" id="PTHR43498">
    <property type="entry name" value="FERREDOXIN:COB-COM HETERODISULFIDE REDUCTASE SUBUNIT A"/>
    <property type="match status" value="1"/>
</dbReference>
<protein>
    <submittedName>
        <fullName evidence="8">Xanthan lyase</fullName>
        <ecNumber evidence="8">4.2.2.12</ecNumber>
    </submittedName>
</protein>
<dbReference type="AlphaFoldDB" id="A0A517NV10"/>
<feature type="signal peptide" evidence="6">
    <location>
        <begin position="1"/>
        <end position="22"/>
    </location>
</feature>
<feature type="chain" id="PRO_5022165208" evidence="6">
    <location>
        <begin position="23"/>
        <end position="696"/>
    </location>
</feature>
<dbReference type="Pfam" id="PF12831">
    <property type="entry name" value="FAD_oxidored"/>
    <property type="match status" value="1"/>
</dbReference>
<keyword evidence="1" id="KW-0004">4Fe-4S</keyword>
<keyword evidence="2" id="KW-0479">Metal-binding</keyword>
<keyword evidence="4" id="KW-0408">Iron</keyword>
<dbReference type="PROSITE" id="PS51257">
    <property type="entry name" value="PROKAR_LIPOPROTEIN"/>
    <property type="match status" value="1"/>
</dbReference>
<dbReference type="Gene3D" id="2.60.120.260">
    <property type="entry name" value="Galactose-binding domain-like"/>
    <property type="match status" value="1"/>
</dbReference>
<gene>
    <name evidence="8" type="primary">xly_3</name>
    <name evidence="8" type="ORF">K239x_29570</name>
</gene>
<evidence type="ECO:0000256" key="6">
    <source>
        <dbReference type="SAM" id="SignalP"/>
    </source>
</evidence>
<dbReference type="InterPro" id="IPR039650">
    <property type="entry name" value="HdrA-like"/>
</dbReference>
<dbReference type="PANTHER" id="PTHR43498:SF1">
    <property type="entry name" value="COB--COM HETERODISULFIDE REDUCTASE IRON-SULFUR SUBUNIT A"/>
    <property type="match status" value="1"/>
</dbReference>
<accession>A0A517NV10</accession>
<evidence type="ECO:0000256" key="3">
    <source>
        <dbReference type="ARBA" id="ARBA00023002"/>
    </source>
</evidence>
<dbReference type="GO" id="GO:0046872">
    <property type="term" value="F:metal ion binding"/>
    <property type="evidence" value="ECO:0007669"/>
    <property type="project" value="UniProtKB-KW"/>
</dbReference>
<dbReference type="GO" id="GO:0047492">
    <property type="term" value="F:xanthan lyase activity"/>
    <property type="evidence" value="ECO:0007669"/>
    <property type="project" value="UniProtKB-EC"/>
</dbReference>
<feature type="domain" description="Golvesin/Xly CBD-like" evidence="7">
    <location>
        <begin position="565"/>
        <end position="693"/>
    </location>
</feature>
<keyword evidence="5" id="KW-0411">Iron-sulfur</keyword>
<dbReference type="Pfam" id="PF25275">
    <property type="entry name" value="Golvesin_C"/>
    <property type="match status" value="1"/>
</dbReference>
<dbReference type="GO" id="GO:0051539">
    <property type="term" value="F:4 iron, 4 sulfur cluster binding"/>
    <property type="evidence" value="ECO:0007669"/>
    <property type="project" value="UniProtKB-KW"/>
</dbReference>
<sequence precursor="true">MSRLIIPIALLLIACIPQRSDAQQADVIVYGNTSAGVIAAVQAAKMKRSVILVGPDRHLGGLSSGGLGWTDSGRKETVGGLARDFYHRIWQHYDQNDAWTWQKQSDYGNRGQGSAAIDADNRTMWIFEPHVAEQVFEDLIAEHKIQVFRDEWLDRETGVDVVDGQITQIRTLSGKTFRGKRYIDATYEGDLMAAAGVDYHVGREANDVYQEKWNGVQVGVLHHKHWFDKPIDPYIVPGDPSSGVLPLISTDPPGVRGEGDDRVQAYCFRMCLTDVAENRLPFPQPDGYDAKEYELLKRVFDAGWRDAFKKFDPIPNRKTDTNNHGPFSTDNIGMNYDYPDGSYQRRREIIAQHEAYQKGLMYFIANDPSVPAKIQQAMKKWGLPKDEFKDNGGWPHQIYVREARRMIGTHVMTEHDCMGVHDVTDSVGMGSYTMDSHNVQRYIKPDGTVQNEGDIGVHPGRPYRISYGSLVPKKSQCTNLLVPVCISSSHIAFGSIRMEPVFMILGQSAATAAILSIDQDIAVQDLDYQVLKKQLDADRQVLQFDGPFVSNGGMDPSKFPGQVLDDSDAKKSGLWRSSHSVHPFVGEEYLHDNGDKQTLSKVTWTVDVPKPGKYEVRISYTANRNRSTKVPVRIDNQTVLVNQRKKPQQRSRDTHDGIWHTVGTFPFANTATIEISNANADDGHVIVDAVQLIRVK</sequence>
<keyword evidence="3" id="KW-0560">Oxidoreductase</keyword>
<proteinExistence type="predicted"/>
<organism evidence="8 9">
    <name type="scientific">Stieleria marina</name>
    <dbReference type="NCBI Taxonomy" id="1930275"/>
    <lineage>
        <taxon>Bacteria</taxon>
        <taxon>Pseudomonadati</taxon>
        <taxon>Planctomycetota</taxon>
        <taxon>Planctomycetia</taxon>
        <taxon>Pirellulales</taxon>
        <taxon>Pirellulaceae</taxon>
        <taxon>Stieleria</taxon>
    </lineage>
</organism>
<evidence type="ECO:0000256" key="4">
    <source>
        <dbReference type="ARBA" id="ARBA00023004"/>
    </source>
</evidence>
<dbReference type="SUPFAM" id="SSF51905">
    <property type="entry name" value="FAD/NAD(P)-binding domain"/>
    <property type="match status" value="1"/>
</dbReference>
<evidence type="ECO:0000259" key="7">
    <source>
        <dbReference type="Pfam" id="PF25275"/>
    </source>
</evidence>
<dbReference type="InterPro" id="IPR033803">
    <property type="entry name" value="CBD-like_Golvesin-Xly"/>
</dbReference>
<keyword evidence="6" id="KW-0732">Signal</keyword>
<dbReference type="EMBL" id="CP036526">
    <property type="protein sequence ID" value="QDT10964.1"/>
    <property type="molecule type" value="Genomic_DNA"/>
</dbReference>
<keyword evidence="9" id="KW-1185">Reference proteome</keyword>
<evidence type="ECO:0000256" key="1">
    <source>
        <dbReference type="ARBA" id="ARBA00022485"/>
    </source>
</evidence>
<evidence type="ECO:0000256" key="5">
    <source>
        <dbReference type="ARBA" id="ARBA00023014"/>
    </source>
</evidence>